<dbReference type="Proteomes" id="UP000799755">
    <property type="component" value="Unassembled WGS sequence"/>
</dbReference>
<sequence>MSSEIKNIVIIGAGGNLGPSILNAFLDASPFNVTVLSREGSKSTFPSGVKVVRADYNSIDSLAVAFQGQDAVISLVGGAAIGDQENLINGAIKAGVKRFIPSEFGSNTVDPKVRAIVPIFSAKTGTVAYLKSKESEISWSSVITGPFFDWGLKVGFLGFHIPSKTATLIDSGTAPFSTTNLHQIGLSLIKILQNPSETKNKYIYVSSFTTTQSDILAAVEKLSGEKWTVKHVTSKELIEIGNEKLKNKDFSGIGDLIKAVAWGKEGLGDSRPAGLWDERLGLEKEGFEESIEKALGGKLVGEK</sequence>
<organism evidence="1 2">
    <name type="scientific">Lindgomyces ingoldianus</name>
    <dbReference type="NCBI Taxonomy" id="673940"/>
    <lineage>
        <taxon>Eukaryota</taxon>
        <taxon>Fungi</taxon>
        <taxon>Dikarya</taxon>
        <taxon>Ascomycota</taxon>
        <taxon>Pezizomycotina</taxon>
        <taxon>Dothideomycetes</taxon>
        <taxon>Pleosporomycetidae</taxon>
        <taxon>Pleosporales</taxon>
        <taxon>Lindgomycetaceae</taxon>
        <taxon>Lindgomyces</taxon>
    </lineage>
</organism>
<gene>
    <name evidence="1" type="ORF">BDR25DRAFT_241426</name>
</gene>
<keyword evidence="2" id="KW-1185">Reference proteome</keyword>
<name>A0ACB6QFB7_9PLEO</name>
<protein>
    <submittedName>
        <fullName evidence="1">NAD(P)-binding protein</fullName>
    </submittedName>
</protein>
<proteinExistence type="predicted"/>
<reference evidence="1" key="1">
    <citation type="journal article" date="2020" name="Stud. Mycol.">
        <title>101 Dothideomycetes genomes: a test case for predicting lifestyles and emergence of pathogens.</title>
        <authorList>
            <person name="Haridas S."/>
            <person name="Albert R."/>
            <person name="Binder M."/>
            <person name="Bloem J."/>
            <person name="Labutti K."/>
            <person name="Salamov A."/>
            <person name="Andreopoulos B."/>
            <person name="Baker S."/>
            <person name="Barry K."/>
            <person name="Bills G."/>
            <person name="Bluhm B."/>
            <person name="Cannon C."/>
            <person name="Castanera R."/>
            <person name="Culley D."/>
            <person name="Daum C."/>
            <person name="Ezra D."/>
            <person name="Gonzalez J."/>
            <person name="Henrissat B."/>
            <person name="Kuo A."/>
            <person name="Liang C."/>
            <person name="Lipzen A."/>
            <person name="Lutzoni F."/>
            <person name="Magnuson J."/>
            <person name="Mondo S."/>
            <person name="Nolan M."/>
            <person name="Ohm R."/>
            <person name="Pangilinan J."/>
            <person name="Park H.-J."/>
            <person name="Ramirez L."/>
            <person name="Alfaro M."/>
            <person name="Sun H."/>
            <person name="Tritt A."/>
            <person name="Yoshinaga Y."/>
            <person name="Zwiers L.-H."/>
            <person name="Turgeon B."/>
            <person name="Goodwin S."/>
            <person name="Spatafora J."/>
            <person name="Crous P."/>
            <person name="Grigoriev I."/>
        </authorList>
    </citation>
    <scope>NUCLEOTIDE SEQUENCE</scope>
    <source>
        <strain evidence="1">ATCC 200398</strain>
    </source>
</reference>
<comment type="caution">
    <text evidence="1">The sequence shown here is derived from an EMBL/GenBank/DDBJ whole genome shotgun (WGS) entry which is preliminary data.</text>
</comment>
<dbReference type="EMBL" id="MU003533">
    <property type="protein sequence ID" value="KAF2464840.1"/>
    <property type="molecule type" value="Genomic_DNA"/>
</dbReference>
<evidence type="ECO:0000313" key="1">
    <source>
        <dbReference type="EMBL" id="KAF2464840.1"/>
    </source>
</evidence>
<accession>A0ACB6QFB7</accession>
<evidence type="ECO:0000313" key="2">
    <source>
        <dbReference type="Proteomes" id="UP000799755"/>
    </source>
</evidence>